<organism evidence="3">
    <name type="scientific">Nippostrongylus brasiliensis</name>
    <name type="common">Rat hookworm</name>
    <dbReference type="NCBI Taxonomy" id="27835"/>
    <lineage>
        <taxon>Eukaryota</taxon>
        <taxon>Metazoa</taxon>
        <taxon>Ecdysozoa</taxon>
        <taxon>Nematoda</taxon>
        <taxon>Chromadorea</taxon>
        <taxon>Rhabditida</taxon>
        <taxon>Rhabditina</taxon>
        <taxon>Rhabditomorpha</taxon>
        <taxon>Strongyloidea</taxon>
        <taxon>Heligmosomidae</taxon>
        <taxon>Nippostrongylus</taxon>
    </lineage>
</organism>
<reference evidence="1 2" key="2">
    <citation type="submission" date="2018-11" db="EMBL/GenBank/DDBJ databases">
        <authorList>
            <consortium name="Pathogen Informatics"/>
        </authorList>
    </citation>
    <scope>NUCLEOTIDE SEQUENCE [LARGE SCALE GENOMIC DNA]</scope>
</reference>
<dbReference type="EMBL" id="UYSL01007020">
    <property type="protein sequence ID" value="VDL67674.1"/>
    <property type="molecule type" value="Genomic_DNA"/>
</dbReference>
<evidence type="ECO:0000313" key="1">
    <source>
        <dbReference type="EMBL" id="VDL67674.1"/>
    </source>
</evidence>
<protein>
    <submittedName>
        <fullName evidence="3">HTH_11 domain-containing protein</fullName>
    </submittedName>
</protein>
<proteinExistence type="predicted"/>
<dbReference type="Gene3D" id="1.10.10.60">
    <property type="entry name" value="Homeodomain-like"/>
    <property type="match status" value="1"/>
</dbReference>
<evidence type="ECO:0000313" key="3">
    <source>
        <dbReference type="WBParaSite" id="NBR_0000408101-mRNA-1"/>
    </source>
</evidence>
<sequence length="66" mass="7383">MTNVKCLRTAMKKLHIEGVPASETATKLSISKRTVYSNLKRLEETGTMGKIRSAEDRYCFGDCQKG</sequence>
<gene>
    <name evidence="1" type="ORF">NBR_LOCUS4085</name>
</gene>
<reference evidence="3" key="1">
    <citation type="submission" date="2017-02" db="UniProtKB">
        <authorList>
            <consortium name="WormBaseParasite"/>
        </authorList>
    </citation>
    <scope>IDENTIFICATION</scope>
</reference>
<dbReference type="WBParaSite" id="NBR_0000408101-mRNA-1">
    <property type="protein sequence ID" value="NBR_0000408101-mRNA-1"/>
    <property type="gene ID" value="NBR_0000408101"/>
</dbReference>
<dbReference type="InterPro" id="IPR036390">
    <property type="entry name" value="WH_DNA-bd_sf"/>
</dbReference>
<keyword evidence="2" id="KW-1185">Reference proteome</keyword>
<dbReference type="Pfam" id="PF13384">
    <property type="entry name" value="HTH_23"/>
    <property type="match status" value="1"/>
</dbReference>
<dbReference type="Proteomes" id="UP000271162">
    <property type="component" value="Unassembled WGS sequence"/>
</dbReference>
<evidence type="ECO:0000313" key="2">
    <source>
        <dbReference type="Proteomes" id="UP000271162"/>
    </source>
</evidence>
<dbReference type="AlphaFoldDB" id="A0A0N4XNH9"/>
<accession>A0A0N4XNH9</accession>
<name>A0A0N4XNH9_NIPBR</name>
<dbReference type="SUPFAM" id="SSF46785">
    <property type="entry name" value="Winged helix' DNA-binding domain"/>
    <property type="match status" value="1"/>
</dbReference>